<dbReference type="Proteomes" id="UP000887560">
    <property type="component" value="Unplaced"/>
</dbReference>
<organism evidence="2 3">
    <name type="scientific">Meloidogyne floridensis</name>
    <dbReference type="NCBI Taxonomy" id="298350"/>
    <lineage>
        <taxon>Eukaryota</taxon>
        <taxon>Metazoa</taxon>
        <taxon>Ecdysozoa</taxon>
        <taxon>Nematoda</taxon>
        <taxon>Chromadorea</taxon>
        <taxon>Rhabditida</taxon>
        <taxon>Tylenchina</taxon>
        <taxon>Tylenchomorpha</taxon>
        <taxon>Tylenchoidea</taxon>
        <taxon>Meloidogynidae</taxon>
        <taxon>Meloidogyninae</taxon>
        <taxon>Meloidogyne</taxon>
    </lineage>
</organism>
<keyword evidence="1" id="KW-0732">Signal</keyword>
<accession>A0A915NJM5</accession>
<keyword evidence="2" id="KW-1185">Reference proteome</keyword>
<reference evidence="3" key="1">
    <citation type="submission" date="2022-11" db="UniProtKB">
        <authorList>
            <consortium name="WormBaseParasite"/>
        </authorList>
    </citation>
    <scope>IDENTIFICATION</scope>
</reference>
<protein>
    <submittedName>
        <fullName evidence="3">Phospholipase A(2)</fullName>
    </submittedName>
</protein>
<evidence type="ECO:0000256" key="1">
    <source>
        <dbReference type="SAM" id="SignalP"/>
    </source>
</evidence>
<feature type="signal peptide" evidence="1">
    <location>
        <begin position="1"/>
        <end position="22"/>
    </location>
</feature>
<evidence type="ECO:0000313" key="2">
    <source>
        <dbReference type="Proteomes" id="UP000887560"/>
    </source>
</evidence>
<feature type="chain" id="PRO_5037574888" evidence="1">
    <location>
        <begin position="23"/>
        <end position="151"/>
    </location>
</feature>
<dbReference type="AlphaFoldDB" id="A0A915NJM5"/>
<sequence>MEETFSKIILILALISIVITRGEKPPTVAECNKIWDSDEEYMRDECSCMQDLDICKSTLVEDKICELVTLNNYYENLSDSCELILKDCSSSDKNNCSKDMCECFTTFINCMNQNKCTPVPAKSVRRIRNFGTLHGFSDFVRGNVADDLKNE</sequence>
<proteinExistence type="predicted"/>
<evidence type="ECO:0000313" key="3">
    <source>
        <dbReference type="WBParaSite" id="scf7180000419330.g3657"/>
    </source>
</evidence>
<name>A0A915NJM5_9BILA</name>
<dbReference type="WBParaSite" id="scf7180000419330.g3657">
    <property type="protein sequence ID" value="scf7180000419330.g3657"/>
    <property type="gene ID" value="scf7180000419330.g3657"/>
</dbReference>